<dbReference type="PROSITE" id="PS50850">
    <property type="entry name" value="MFS"/>
    <property type="match status" value="1"/>
</dbReference>
<comment type="subcellular location">
    <subcellularLocation>
        <location evidence="1">Membrane</location>
        <topology evidence="1">Multi-pass membrane protein</topology>
    </subcellularLocation>
</comment>
<feature type="transmembrane region" description="Helical" evidence="5">
    <location>
        <begin position="364"/>
        <end position="381"/>
    </location>
</feature>
<proteinExistence type="predicted"/>
<dbReference type="Proteomes" id="UP000085678">
    <property type="component" value="Unplaced"/>
</dbReference>
<dbReference type="GO" id="GO:0098700">
    <property type="term" value="P:neurotransmitter loading into synaptic vesicle"/>
    <property type="evidence" value="ECO:0007669"/>
    <property type="project" value="TreeGrafter"/>
</dbReference>
<feature type="transmembrane region" description="Helical" evidence="5">
    <location>
        <begin position="95"/>
        <end position="115"/>
    </location>
</feature>
<feature type="domain" description="Major facilitator superfamily (MFS) profile" evidence="6">
    <location>
        <begin position="88"/>
        <end position="516"/>
    </location>
</feature>
<dbReference type="GO" id="GO:0050803">
    <property type="term" value="P:regulation of synapse structure or activity"/>
    <property type="evidence" value="ECO:0007669"/>
    <property type="project" value="TreeGrafter"/>
</dbReference>
<dbReference type="InterPro" id="IPR011701">
    <property type="entry name" value="MFS"/>
</dbReference>
<dbReference type="FunCoup" id="A0A1S3K9J6">
    <property type="interactions" value="127"/>
</dbReference>
<accession>A0A1S3K9J6</accession>
<dbReference type="KEGG" id="lak:106180004"/>
<dbReference type="FunFam" id="1.20.1250.20:FF:000004">
    <property type="entry name" value="vesicular glutamate transporter 2 isoform X1"/>
    <property type="match status" value="1"/>
</dbReference>
<dbReference type="SUPFAM" id="SSF103473">
    <property type="entry name" value="MFS general substrate transporter"/>
    <property type="match status" value="1"/>
</dbReference>
<dbReference type="AlphaFoldDB" id="A0A1S3K9J6"/>
<dbReference type="GO" id="GO:0005326">
    <property type="term" value="F:neurotransmitter transmembrane transporter activity"/>
    <property type="evidence" value="ECO:0007669"/>
    <property type="project" value="TreeGrafter"/>
</dbReference>
<dbReference type="PANTHER" id="PTHR11662:SF456">
    <property type="entry name" value="VESICULAR GLUTAMATE TRANSPORTER, ISOFORM A"/>
    <property type="match status" value="1"/>
</dbReference>
<evidence type="ECO:0000313" key="8">
    <source>
        <dbReference type="RefSeq" id="XP_013419303.1"/>
    </source>
</evidence>
<keyword evidence="7" id="KW-1185">Reference proteome</keyword>
<feature type="transmembrane region" description="Helical" evidence="5">
    <location>
        <begin position="401"/>
        <end position="419"/>
    </location>
</feature>
<keyword evidence="3 5" id="KW-1133">Transmembrane helix</keyword>
<evidence type="ECO:0000259" key="6">
    <source>
        <dbReference type="PROSITE" id="PS50850"/>
    </source>
</evidence>
<feature type="transmembrane region" description="Helical" evidence="5">
    <location>
        <begin position="166"/>
        <end position="185"/>
    </location>
</feature>
<feature type="transmembrane region" description="Helical" evidence="5">
    <location>
        <begin position="135"/>
        <end position="154"/>
    </location>
</feature>
<feature type="transmembrane region" description="Helical" evidence="5">
    <location>
        <begin position="425"/>
        <end position="446"/>
    </location>
</feature>
<feature type="transmembrane region" description="Helical" evidence="5">
    <location>
        <begin position="458"/>
        <end position="478"/>
    </location>
</feature>
<feature type="transmembrane region" description="Helical" evidence="5">
    <location>
        <begin position="230"/>
        <end position="249"/>
    </location>
</feature>
<sequence>MPFGGFQNLKDRVLQPSKEAAHFAVSSLKGLTKRKNDQNSFVKYDELDEEYTYDEQPVEASEPEKANCCTACCDPRSPCPCGCAKRYTMAICAGVGFMISFGIRCNFGVAIIQMTNNATWHLGGVEQFRPPEFEWSNTVIGLIDSSFFWGYIVTQIPGGYLASRLPANRVFGFAIGISSFLNLLLPGACKVHYGLVIAVRILQGLVEGVTYPACHGIWRHWAPPMERSRLATLAFCGSYAGAVISMPLSGILTDYLGWPACFYFYGAFGLIWLVTWMFLSFEKPSTHPRITKEERDYIESSIGEADTLVIRNAKTPWKGMFTSMPVYAIIVANFARSWAFYLLITSQPSYFAQVLHFDISKSGILSALPHLVMTIIVPLGGQLADFLRSRKYLSTTAVRKIFNCGGFGLEGLFLLGVGYTRDPTTAIICLTIAVGCSGFAISGFNINHLDIAPRYASILMGLSNGVGTLAGMLCPITVELVTKDKTAKSWEYVFLTASLVHFAGITFYGIFASGERQPWADPPHDGFSEWKPDMDNPIQPHKSMSYGTLTSDGPIFPTKEEFVQVDAKDRYLNGDAEDRSLE</sequence>
<dbReference type="PANTHER" id="PTHR11662">
    <property type="entry name" value="SOLUTE CARRIER FAMILY 17"/>
    <property type="match status" value="1"/>
</dbReference>
<dbReference type="CDD" id="cd17382">
    <property type="entry name" value="MFS_SLC17A6_7_8_VGluT"/>
    <property type="match status" value="1"/>
</dbReference>
<organism evidence="7 8">
    <name type="scientific">Lingula anatina</name>
    <name type="common">Brachiopod</name>
    <name type="synonym">Lingula unguis</name>
    <dbReference type="NCBI Taxonomy" id="7574"/>
    <lineage>
        <taxon>Eukaryota</taxon>
        <taxon>Metazoa</taxon>
        <taxon>Spiralia</taxon>
        <taxon>Lophotrochozoa</taxon>
        <taxon>Brachiopoda</taxon>
        <taxon>Linguliformea</taxon>
        <taxon>Lingulata</taxon>
        <taxon>Lingulida</taxon>
        <taxon>Linguloidea</taxon>
        <taxon>Lingulidae</taxon>
        <taxon>Lingula</taxon>
    </lineage>
</organism>
<dbReference type="InParanoid" id="A0A1S3K9J6"/>
<dbReference type="Pfam" id="PF07690">
    <property type="entry name" value="MFS_1"/>
    <property type="match status" value="1"/>
</dbReference>
<name>A0A1S3K9J6_LINAN</name>
<dbReference type="InterPro" id="IPR050382">
    <property type="entry name" value="MFS_Na/Anion_cotransporter"/>
</dbReference>
<keyword evidence="2 5" id="KW-0812">Transmembrane</keyword>
<dbReference type="InterPro" id="IPR020846">
    <property type="entry name" value="MFS_dom"/>
</dbReference>
<feature type="transmembrane region" description="Helical" evidence="5">
    <location>
        <begin position="490"/>
        <end position="511"/>
    </location>
</feature>
<dbReference type="GeneID" id="106180004"/>
<feature type="transmembrane region" description="Helical" evidence="5">
    <location>
        <begin position="324"/>
        <end position="344"/>
    </location>
</feature>
<protein>
    <submittedName>
        <fullName evidence="8">Vesicular glutamate transporter 2 isoform X1</fullName>
    </submittedName>
</protein>
<dbReference type="GO" id="GO:0035249">
    <property type="term" value="P:synaptic transmission, glutamatergic"/>
    <property type="evidence" value="ECO:0007669"/>
    <property type="project" value="TreeGrafter"/>
</dbReference>
<dbReference type="GO" id="GO:0005313">
    <property type="term" value="F:L-glutamate transmembrane transporter activity"/>
    <property type="evidence" value="ECO:0007669"/>
    <property type="project" value="TreeGrafter"/>
</dbReference>
<evidence type="ECO:0000256" key="5">
    <source>
        <dbReference type="SAM" id="Phobius"/>
    </source>
</evidence>
<evidence type="ECO:0000256" key="3">
    <source>
        <dbReference type="ARBA" id="ARBA00022989"/>
    </source>
</evidence>
<gene>
    <name evidence="8" type="primary">LOC106180004</name>
</gene>
<dbReference type="Gene3D" id="1.20.1250.20">
    <property type="entry name" value="MFS general substrate transporter like domains"/>
    <property type="match status" value="2"/>
</dbReference>
<dbReference type="GO" id="GO:0060076">
    <property type="term" value="C:excitatory synapse"/>
    <property type="evidence" value="ECO:0007669"/>
    <property type="project" value="TreeGrafter"/>
</dbReference>
<evidence type="ECO:0000256" key="2">
    <source>
        <dbReference type="ARBA" id="ARBA00022692"/>
    </source>
</evidence>
<dbReference type="InterPro" id="IPR036259">
    <property type="entry name" value="MFS_trans_sf"/>
</dbReference>
<feature type="transmembrane region" description="Helical" evidence="5">
    <location>
        <begin position="191"/>
        <end position="218"/>
    </location>
</feature>
<reference evidence="8" key="1">
    <citation type="submission" date="2025-08" db="UniProtKB">
        <authorList>
            <consortium name="RefSeq"/>
        </authorList>
    </citation>
    <scope>IDENTIFICATION</scope>
    <source>
        <tissue evidence="8">Gonads</tissue>
    </source>
</reference>
<dbReference type="GO" id="GO:0030672">
    <property type="term" value="C:synaptic vesicle membrane"/>
    <property type="evidence" value="ECO:0007669"/>
    <property type="project" value="TreeGrafter"/>
</dbReference>
<dbReference type="OrthoDB" id="2985014at2759"/>
<keyword evidence="4 5" id="KW-0472">Membrane</keyword>
<feature type="transmembrane region" description="Helical" evidence="5">
    <location>
        <begin position="255"/>
        <end position="279"/>
    </location>
</feature>
<evidence type="ECO:0000256" key="4">
    <source>
        <dbReference type="ARBA" id="ARBA00023136"/>
    </source>
</evidence>
<evidence type="ECO:0000313" key="7">
    <source>
        <dbReference type="Proteomes" id="UP000085678"/>
    </source>
</evidence>
<dbReference type="STRING" id="7574.A0A1S3K9J6"/>
<evidence type="ECO:0000256" key="1">
    <source>
        <dbReference type="ARBA" id="ARBA00004141"/>
    </source>
</evidence>
<dbReference type="FunFam" id="1.20.1250.20:FF:000226">
    <property type="entry name" value="Vesicular GLUtamate transporter"/>
    <property type="match status" value="1"/>
</dbReference>
<dbReference type="RefSeq" id="XP_013419303.1">
    <property type="nucleotide sequence ID" value="XM_013563849.1"/>
</dbReference>